<proteinExistence type="predicted"/>
<keyword evidence="2" id="KW-1185">Reference proteome</keyword>
<evidence type="ECO:0000313" key="1">
    <source>
        <dbReference type="EMBL" id="KAJ8105245.1"/>
    </source>
</evidence>
<dbReference type="EMBL" id="JAPESX010003304">
    <property type="protein sequence ID" value="KAJ8105245.1"/>
    <property type="molecule type" value="Genomic_DNA"/>
</dbReference>
<protein>
    <submittedName>
        <fullName evidence="1">Uncharacterized protein</fullName>
    </submittedName>
</protein>
<comment type="caution">
    <text evidence="1">The sequence shown here is derived from an EMBL/GenBank/DDBJ whole genome shotgun (WGS) entry which is preliminary data.</text>
</comment>
<name>A0ACC2HQX4_9PEZI</name>
<sequence>MRSTLLPLLPVAAASVVPRQYFSFGNYFSTGPTATGTFIIEATTTLVLPALNSPHNGNLGLWPGMGMDDGDLVQGLAISTVGVGSPCNLVASEVKWCVTASTLEENQEDGAVFKANPGDKVTYLSSGRGGLGWGTAMECQQANCGTVPTHHYLDTKLTMSAPNPNYKNTLALNGASGNLVTADGGTTWTVADITVNQYTYT</sequence>
<evidence type="ECO:0000313" key="2">
    <source>
        <dbReference type="Proteomes" id="UP001153334"/>
    </source>
</evidence>
<accession>A0ACC2HQX4</accession>
<dbReference type="Proteomes" id="UP001153334">
    <property type="component" value="Unassembled WGS sequence"/>
</dbReference>
<gene>
    <name evidence="1" type="ORF">ONZ43_g7502</name>
</gene>
<organism evidence="1 2">
    <name type="scientific">Nemania bipapillata</name>
    <dbReference type="NCBI Taxonomy" id="110536"/>
    <lineage>
        <taxon>Eukaryota</taxon>
        <taxon>Fungi</taxon>
        <taxon>Dikarya</taxon>
        <taxon>Ascomycota</taxon>
        <taxon>Pezizomycotina</taxon>
        <taxon>Sordariomycetes</taxon>
        <taxon>Xylariomycetidae</taxon>
        <taxon>Xylariales</taxon>
        <taxon>Xylariaceae</taxon>
        <taxon>Nemania</taxon>
    </lineage>
</organism>
<reference evidence="1" key="1">
    <citation type="submission" date="2022-11" db="EMBL/GenBank/DDBJ databases">
        <title>Genome Sequence of Nemania bipapillata.</title>
        <authorList>
            <person name="Buettner E."/>
        </authorList>
    </citation>
    <scope>NUCLEOTIDE SEQUENCE</scope>
    <source>
        <strain evidence="1">CP14</strain>
    </source>
</reference>